<gene>
    <name evidence="1" type="ORF">L2E82_05567</name>
</gene>
<sequence length="103" mass="11909">MWATILKLLEKSVWPLLLPLSHQRKLSIQSELVTKLDSKLVGIMTFSNRSISVKELNKIQDELHVTKHQGAWRQEQAVRSLYPIRMAETSHYYTVKKGLLPAL</sequence>
<organism evidence="1 2">
    <name type="scientific">Cichorium intybus</name>
    <name type="common">Chicory</name>
    <dbReference type="NCBI Taxonomy" id="13427"/>
    <lineage>
        <taxon>Eukaryota</taxon>
        <taxon>Viridiplantae</taxon>
        <taxon>Streptophyta</taxon>
        <taxon>Embryophyta</taxon>
        <taxon>Tracheophyta</taxon>
        <taxon>Spermatophyta</taxon>
        <taxon>Magnoliopsida</taxon>
        <taxon>eudicotyledons</taxon>
        <taxon>Gunneridae</taxon>
        <taxon>Pentapetalae</taxon>
        <taxon>asterids</taxon>
        <taxon>campanulids</taxon>
        <taxon>Asterales</taxon>
        <taxon>Asteraceae</taxon>
        <taxon>Cichorioideae</taxon>
        <taxon>Cichorieae</taxon>
        <taxon>Cichoriinae</taxon>
        <taxon>Cichorium</taxon>
    </lineage>
</organism>
<accession>A0ACB9H855</accession>
<comment type="caution">
    <text evidence="1">The sequence shown here is derived from an EMBL/GenBank/DDBJ whole genome shotgun (WGS) entry which is preliminary data.</text>
</comment>
<reference evidence="1 2" key="2">
    <citation type="journal article" date="2022" name="Mol. Ecol. Resour.">
        <title>The genomes of chicory, endive, great burdock and yacon provide insights into Asteraceae paleo-polyploidization history and plant inulin production.</title>
        <authorList>
            <person name="Fan W."/>
            <person name="Wang S."/>
            <person name="Wang H."/>
            <person name="Wang A."/>
            <person name="Jiang F."/>
            <person name="Liu H."/>
            <person name="Zhao H."/>
            <person name="Xu D."/>
            <person name="Zhang Y."/>
        </authorList>
    </citation>
    <scope>NUCLEOTIDE SEQUENCE [LARGE SCALE GENOMIC DNA]</scope>
    <source>
        <strain evidence="2">cv. Punajuju</strain>
        <tissue evidence="1">Leaves</tissue>
    </source>
</reference>
<evidence type="ECO:0000313" key="1">
    <source>
        <dbReference type="EMBL" id="KAI3791706.1"/>
    </source>
</evidence>
<protein>
    <submittedName>
        <fullName evidence="1">Uncharacterized protein</fullName>
    </submittedName>
</protein>
<dbReference type="EMBL" id="CM042009">
    <property type="protein sequence ID" value="KAI3791706.1"/>
    <property type="molecule type" value="Genomic_DNA"/>
</dbReference>
<dbReference type="Proteomes" id="UP001055811">
    <property type="component" value="Linkage Group LG01"/>
</dbReference>
<evidence type="ECO:0000313" key="2">
    <source>
        <dbReference type="Proteomes" id="UP001055811"/>
    </source>
</evidence>
<keyword evidence="2" id="KW-1185">Reference proteome</keyword>
<name>A0ACB9H855_CICIN</name>
<proteinExistence type="predicted"/>
<reference evidence="2" key="1">
    <citation type="journal article" date="2022" name="Mol. Ecol. Resour.">
        <title>The genomes of chicory, endive, great burdock and yacon provide insights into Asteraceae palaeo-polyploidization history and plant inulin production.</title>
        <authorList>
            <person name="Fan W."/>
            <person name="Wang S."/>
            <person name="Wang H."/>
            <person name="Wang A."/>
            <person name="Jiang F."/>
            <person name="Liu H."/>
            <person name="Zhao H."/>
            <person name="Xu D."/>
            <person name="Zhang Y."/>
        </authorList>
    </citation>
    <scope>NUCLEOTIDE SEQUENCE [LARGE SCALE GENOMIC DNA]</scope>
    <source>
        <strain evidence="2">cv. Punajuju</strain>
    </source>
</reference>